<keyword evidence="2" id="KW-0808">Transferase</keyword>
<dbReference type="Pfam" id="PF01636">
    <property type="entry name" value="APH"/>
    <property type="match status" value="1"/>
</dbReference>
<dbReference type="OrthoDB" id="101887at2"/>
<organism evidence="2 3">
    <name type="scientific">Herbidospora galbida</name>
    <dbReference type="NCBI Taxonomy" id="2575442"/>
    <lineage>
        <taxon>Bacteria</taxon>
        <taxon>Bacillati</taxon>
        <taxon>Actinomycetota</taxon>
        <taxon>Actinomycetes</taxon>
        <taxon>Streptosporangiales</taxon>
        <taxon>Streptosporangiaceae</taxon>
        <taxon>Herbidospora</taxon>
    </lineage>
</organism>
<dbReference type="InterPro" id="IPR002575">
    <property type="entry name" value="Aminoglycoside_PTrfase"/>
</dbReference>
<dbReference type="SUPFAM" id="SSF56112">
    <property type="entry name" value="Protein kinase-like (PK-like)"/>
    <property type="match status" value="1"/>
</dbReference>
<gene>
    <name evidence="2" type="ORF">FDA94_07000</name>
</gene>
<evidence type="ECO:0000259" key="1">
    <source>
        <dbReference type="Pfam" id="PF01636"/>
    </source>
</evidence>
<name>A0A4U3MKP5_9ACTN</name>
<dbReference type="Gene3D" id="3.90.1200.10">
    <property type="match status" value="1"/>
</dbReference>
<protein>
    <submittedName>
        <fullName evidence="2">Aminoglycoside phosphotransferase family protein</fullName>
    </submittedName>
</protein>
<evidence type="ECO:0000313" key="2">
    <source>
        <dbReference type="EMBL" id="TKK90158.1"/>
    </source>
</evidence>
<keyword evidence="3" id="KW-1185">Reference proteome</keyword>
<dbReference type="AlphaFoldDB" id="A0A4U3MKP5"/>
<reference evidence="2 3" key="1">
    <citation type="submission" date="2019-04" db="EMBL/GenBank/DDBJ databases">
        <title>Herbidospora sp. NEAU-GS14.nov., a novel actinomycete isolated from soil.</title>
        <authorList>
            <person name="Han L."/>
        </authorList>
    </citation>
    <scope>NUCLEOTIDE SEQUENCE [LARGE SCALE GENOMIC DNA]</scope>
    <source>
        <strain evidence="2 3">NEAU-GS14</strain>
    </source>
</reference>
<dbReference type="InterPro" id="IPR011009">
    <property type="entry name" value="Kinase-like_dom_sf"/>
</dbReference>
<dbReference type="GO" id="GO:0016740">
    <property type="term" value="F:transferase activity"/>
    <property type="evidence" value="ECO:0007669"/>
    <property type="project" value="UniProtKB-KW"/>
</dbReference>
<proteinExistence type="predicted"/>
<sequence length="392" mass="42241">MRQVSAVVTCGDTFHGRFGPVEMPSPWWNDVAPVVTWLSGLLGVPVVVLRLLDVDGGALMRDGHVTYHAEALEQPAGLPANVPIHLGDEEPLRASWATREGLRAALDWALAITGPSEIRQVKTWNLAGLFHLPGGNAWLKTTPPFAAPEASIIAALAEVDPTLVPKVLAADPARGRMLLEHIPGEDCWKAGPDLVPETVRRFARAQQRLSLGLQGIDDRPAPHEAIGEERGLPPGLIDRRSVLAATRRLPRIPGSDELLAEVPALEEELAACGIPYTLVHGDFHPGNWRAVPGGAAVVLDFADAHVGHPAADGLRLREWTGDAEAWVEAWSLPGADPRRALEVAAPLAALGQAVRYQEFLDGIEPSERRYHAGDPEDALGEAVKALRRLRRA</sequence>
<feature type="domain" description="Aminoglycoside phosphotransferase" evidence="1">
    <location>
        <begin position="144"/>
        <end position="320"/>
    </location>
</feature>
<comment type="caution">
    <text evidence="2">The sequence shown here is derived from an EMBL/GenBank/DDBJ whole genome shotgun (WGS) entry which is preliminary data.</text>
</comment>
<evidence type="ECO:0000313" key="3">
    <source>
        <dbReference type="Proteomes" id="UP000308705"/>
    </source>
</evidence>
<dbReference type="EMBL" id="SZQA01000004">
    <property type="protein sequence ID" value="TKK90158.1"/>
    <property type="molecule type" value="Genomic_DNA"/>
</dbReference>
<dbReference type="Proteomes" id="UP000308705">
    <property type="component" value="Unassembled WGS sequence"/>
</dbReference>
<accession>A0A4U3MKP5</accession>